<dbReference type="AlphaFoldDB" id="A0AAW1PD42"/>
<feature type="region of interest" description="Disordered" evidence="1">
    <location>
        <begin position="564"/>
        <end position="584"/>
    </location>
</feature>
<feature type="compositionally biased region" description="Polar residues" evidence="1">
    <location>
        <begin position="275"/>
        <end position="284"/>
    </location>
</feature>
<protein>
    <submittedName>
        <fullName evidence="2">Uncharacterized protein</fullName>
    </submittedName>
</protein>
<comment type="caution">
    <text evidence="2">The sequence shown here is derived from an EMBL/GenBank/DDBJ whole genome shotgun (WGS) entry which is preliminary data.</text>
</comment>
<sequence>MQDRSAAALHQPPLLRDWPGTGPESVRRRSAGVSGSGGFGPGAVLSLSCLRPLEDLASVQSAPPASKSVTAPASQPQAYHLKPVSEPAANASVSGVSNLGSAAGVPRRTKKPQRPNVSLDPRSPWKEVEGDDLPPHVFRIQDKKGKVNLVPVCPIHGQMTAMADWEALEQHTKPAKINWEKDTKFVNHIDCCPEWKSMRRRPNEPYPKERGYGWRDKDPFSMRMRAMGWSFSKVPGNVNTPDGARKTASSSARSEPQASADAGPAPSASKKRSHAQSVETQGDVSESARLSKKVREAGEVVSMSRAGQEAAQKAAAAPGAGTENGHGRPQAAGAGAPAAAGPGSQAGGSKGPATAAANAAAPTSSAHLAKLTARKTTGVVVPRRPRNHIGEVLAAKRGPGRPPNSSANGLVGRAEPGSGTATASGEASLTVDAPDGAEEQPAAASGAQQGTGSYPSDNDDIISHPHRSRRPRTHRQPPPAAGVEGQTVPALVQRLDQAAHEHGKYWKLVDDAPEREKAQVVNEYGWAMHDAPLRPLLSDAKDALVEKDRLLAAAQAEVEKLRAGRGGGTAAGPLGAAPASQGRVAEMEEQLRELQQKFEQTKEMLRNEKAAKQRHKERNKALQALLAKRDQAILEACGALEAAVVDDTRPPPPQ</sequence>
<accession>A0AAW1PD42</accession>
<name>A0AAW1PD42_9CHLO</name>
<feature type="region of interest" description="Disordered" evidence="1">
    <location>
        <begin position="58"/>
        <end position="130"/>
    </location>
</feature>
<keyword evidence="3" id="KW-1185">Reference proteome</keyword>
<feature type="region of interest" description="Disordered" evidence="1">
    <location>
        <begin position="1"/>
        <end position="39"/>
    </location>
</feature>
<reference evidence="2 3" key="1">
    <citation type="journal article" date="2024" name="Nat. Commun.">
        <title>Phylogenomics reveals the evolutionary origins of lichenization in chlorophyte algae.</title>
        <authorList>
            <person name="Puginier C."/>
            <person name="Libourel C."/>
            <person name="Otte J."/>
            <person name="Skaloud P."/>
            <person name="Haon M."/>
            <person name="Grisel S."/>
            <person name="Petersen M."/>
            <person name="Berrin J.G."/>
            <person name="Delaux P.M."/>
            <person name="Dal Grande F."/>
            <person name="Keller J."/>
        </authorList>
    </citation>
    <scope>NUCLEOTIDE SEQUENCE [LARGE SCALE GENOMIC DNA]</scope>
    <source>
        <strain evidence="2 3">SAG 2043</strain>
    </source>
</reference>
<proteinExistence type="predicted"/>
<evidence type="ECO:0000313" key="3">
    <source>
        <dbReference type="Proteomes" id="UP001489004"/>
    </source>
</evidence>
<feature type="compositionally biased region" description="Basic residues" evidence="1">
    <location>
        <begin position="464"/>
        <end position="475"/>
    </location>
</feature>
<feature type="compositionally biased region" description="Low complexity" evidence="1">
    <location>
        <begin position="351"/>
        <end position="366"/>
    </location>
</feature>
<evidence type="ECO:0000313" key="2">
    <source>
        <dbReference type="EMBL" id="KAK9806225.1"/>
    </source>
</evidence>
<organism evidence="2 3">
    <name type="scientific">[Myrmecia] bisecta</name>
    <dbReference type="NCBI Taxonomy" id="41462"/>
    <lineage>
        <taxon>Eukaryota</taxon>
        <taxon>Viridiplantae</taxon>
        <taxon>Chlorophyta</taxon>
        <taxon>core chlorophytes</taxon>
        <taxon>Trebouxiophyceae</taxon>
        <taxon>Trebouxiales</taxon>
        <taxon>Trebouxiaceae</taxon>
        <taxon>Myrmecia</taxon>
    </lineage>
</organism>
<feature type="compositionally biased region" description="Low complexity" evidence="1">
    <location>
        <begin position="306"/>
        <end position="343"/>
    </location>
</feature>
<dbReference type="Proteomes" id="UP001489004">
    <property type="component" value="Unassembled WGS sequence"/>
</dbReference>
<feature type="compositionally biased region" description="Low complexity" evidence="1">
    <location>
        <begin position="256"/>
        <end position="268"/>
    </location>
</feature>
<feature type="compositionally biased region" description="Low complexity" evidence="1">
    <location>
        <begin position="439"/>
        <end position="450"/>
    </location>
</feature>
<gene>
    <name evidence="2" type="ORF">WJX72_006092</name>
</gene>
<feature type="region of interest" description="Disordered" evidence="1">
    <location>
        <begin position="231"/>
        <end position="485"/>
    </location>
</feature>
<feature type="compositionally biased region" description="Polar residues" evidence="1">
    <location>
        <begin position="91"/>
        <end position="100"/>
    </location>
</feature>
<feature type="compositionally biased region" description="Polar residues" evidence="1">
    <location>
        <begin position="58"/>
        <end position="77"/>
    </location>
</feature>
<dbReference type="EMBL" id="JALJOR010000014">
    <property type="protein sequence ID" value="KAK9806225.1"/>
    <property type="molecule type" value="Genomic_DNA"/>
</dbReference>
<evidence type="ECO:0000256" key="1">
    <source>
        <dbReference type="SAM" id="MobiDB-lite"/>
    </source>
</evidence>